<accession>A0A150PJB4</accession>
<sequence length="201" mass="22096">MSDELAHAIEQRVSGRFVVDGSGDAPSRLADLSPPALAQRRVLRLSRTSRRGAGWRTLLLATIAAREDYQHALRWAADVRQALPEPEASDLYLILSGSGLKDFDRETIEANEHFCRKLVVREEASLDEFLNRSFLAWQVASNGVDATLVDPLTAALNDVVKKGLLSAPVAQRWRAALASIHGGKDLAEQLRSDWMTGRAPS</sequence>
<dbReference type="EMBL" id="JELX01002315">
    <property type="protein sequence ID" value="KYF55799.1"/>
    <property type="molecule type" value="Genomic_DNA"/>
</dbReference>
<evidence type="ECO:0000313" key="2">
    <source>
        <dbReference type="Proteomes" id="UP000075604"/>
    </source>
</evidence>
<organism evidence="1 2">
    <name type="scientific">Sorangium cellulosum</name>
    <name type="common">Polyangium cellulosum</name>
    <dbReference type="NCBI Taxonomy" id="56"/>
    <lineage>
        <taxon>Bacteria</taxon>
        <taxon>Pseudomonadati</taxon>
        <taxon>Myxococcota</taxon>
        <taxon>Polyangia</taxon>
        <taxon>Polyangiales</taxon>
        <taxon>Polyangiaceae</taxon>
        <taxon>Sorangium</taxon>
    </lineage>
</organism>
<dbReference type="InterPro" id="IPR046905">
    <property type="entry name" value="ABC-3C_MC1"/>
</dbReference>
<name>A0A150PJB4_SORCE</name>
<dbReference type="AlphaFoldDB" id="A0A150PJB4"/>
<reference evidence="1 2" key="1">
    <citation type="submission" date="2014-02" db="EMBL/GenBank/DDBJ databases">
        <title>The small core and large imbalanced accessory genome model reveals a collaborative survival strategy of Sorangium cellulosum strains in nature.</title>
        <authorList>
            <person name="Han K."/>
            <person name="Peng R."/>
            <person name="Blom J."/>
            <person name="Li Y.-Z."/>
        </authorList>
    </citation>
    <scope>NUCLEOTIDE SEQUENCE [LARGE SCALE GENOMIC DNA]</scope>
    <source>
        <strain evidence="1 2">So0157-18</strain>
    </source>
</reference>
<proteinExistence type="predicted"/>
<dbReference type="Proteomes" id="UP000075604">
    <property type="component" value="Unassembled WGS sequence"/>
</dbReference>
<gene>
    <name evidence="1" type="ORF">BE04_32650</name>
</gene>
<protein>
    <submittedName>
        <fullName evidence="1">Uncharacterized protein</fullName>
    </submittedName>
</protein>
<evidence type="ECO:0000313" key="1">
    <source>
        <dbReference type="EMBL" id="KYF55799.1"/>
    </source>
</evidence>
<comment type="caution">
    <text evidence="1">The sequence shown here is derived from an EMBL/GenBank/DDBJ whole genome shotgun (WGS) entry which is preliminary data.</text>
</comment>
<dbReference type="Pfam" id="PF20289">
    <property type="entry name" value="MComp1"/>
    <property type="match status" value="1"/>
</dbReference>